<dbReference type="EMBL" id="BNDY01000017">
    <property type="protein sequence ID" value="GHI42004.1"/>
    <property type="molecule type" value="Genomic_DNA"/>
</dbReference>
<feature type="region of interest" description="Disordered" evidence="1">
    <location>
        <begin position="1"/>
        <end position="23"/>
    </location>
</feature>
<dbReference type="Proteomes" id="UP001050808">
    <property type="component" value="Unassembled WGS sequence"/>
</dbReference>
<organism evidence="2 3">
    <name type="scientific">Streptomyces violascens</name>
    <dbReference type="NCBI Taxonomy" id="67381"/>
    <lineage>
        <taxon>Bacteria</taxon>
        <taxon>Bacillati</taxon>
        <taxon>Actinomycetota</taxon>
        <taxon>Actinomycetes</taxon>
        <taxon>Kitasatosporales</taxon>
        <taxon>Streptomycetaceae</taxon>
        <taxon>Streptomyces</taxon>
    </lineage>
</organism>
<evidence type="ECO:0000256" key="1">
    <source>
        <dbReference type="SAM" id="MobiDB-lite"/>
    </source>
</evidence>
<evidence type="ECO:0000313" key="3">
    <source>
        <dbReference type="Proteomes" id="UP001050808"/>
    </source>
</evidence>
<keyword evidence="3" id="KW-1185">Reference proteome</keyword>
<accession>A0ABQ3QXS9</accession>
<dbReference type="InterPro" id="IPR046200">
    <property type="entry name" value="DUF6233"/>
</dbReference>
<reference evidence="2" key="1">
    <citation type="submission" date="2024-05" db="EMBL/GenBank/DDBJ databases">
        <title>Whole genome shotgun sequence of Streptomyces violascens NBRC 12920.</title>
        <authorList>
            <person name="Komaki H."/>
            <person name="Tamura T."/>
        </authorList>
    </citation>
    <scope>NUCLEOTIDE SEQUENCE</scope>
    <source>
        <strain evidence="2">NBRC 12920</strain>
    </source>
</reference>
<name>A0ABQ3QXS9_9ACTN</name>
<protein>
    <submittedName>
        <fullName evidence="2">Uncharacterized protein</fullName>
    </submittedName>
</protein>
<comment type="caution">
    <text evidence="2">The sequence shown here is derived from an EMBL/GenBank/DDBJ whole genome shotgun (WGS) entry which is preliminary data.</text>
</comment>
<evidence type="ECO:0000313" key="2">
    <source>
        <dbReference type="EMBL" id="GHI42004.1"/>
    </source>
</evidence>
<sequence length="68" mass="7450">MTHYAQKPPPEEMLRRGPNPKTVHVDRCGMTHGTAKALSCEQALHPLANGIPVCEFCAPRPSPGCWIN</sequence>
<gene>
    <name evidence="2" type="ORF">Sviol_64120</name>
</gene>
<proteinExistence type="predicted"/>
<dbReference type="Pfam" id="PF19746">
    <property type="entry name" value="DUF6233"/>
    <property type="match status" value="1"/>
</dbReference>